<evidence type="ECO:0000313" key="3">
    <source>
        <dbReference type="EMBL" id="PWH86839.1"/>
    </source>
</evidence>
<name>A0A2U2XGA4_9FLAO</name>
<proteinExistence type="predicted"/>
<keyword evidence="2" id="KW-0472">Membrane</keyword>
<evidence type="ECO:0008006" key="5">
    <source>
        <dbReference type="Google" id="ProtNLM"/>
    </source>
</evidence>
<organism evidence="3 4">
    <name type="scientific">Brumimicrobium oceani</name>
    <dbReference type="NCBI Taxonomy" id="2100725"/>
    <lineage>
        <taxon>Bacteria</taxon>
        <taxon>Pseudomonadati</taxon>
        <taxon>Bacteroidota</taxon>
        <taxon>Flavobacteriia</taxon>
        <taxon>Flavobacteriales</taxon>
        <taxon>Crocinitomicaceae</taxon>
        <taxon>Brumimicrobium</taxon>
    </lineage>
</organism>
<evidence type="ECO:0000256" key="1">
    <source>
        <dbReference type="SAM" id="MobiDB-lite"/>
    </source>
</evidence>
<comment type="caution">
    <text evidence="3">The sequence shown here is derived from an EMBL/GenBank/DDBJ whole genome shotgun (WGS) entry which is preliminary data.</text>
</comment>
<reference evidence="3 4" key="1">
    <citation type="submission" date="2018-05" db="EMBL/GenBank/DDBJ databases">
        <title>Brumimicrobium oceani sp. nov., isolated from coastal sediment.</title>
        <authorList>
            <person name="Kou Y."/>
        </authorList>
    </citation>
    <scope>NUCLEOTIDE SEQUENCE [LARGE SCALE GENOMIC DNA]</scope>
    <source>
        <strain evidence="3 4">C305</strain>
    </source>
</reference>
<reference evidence="3 4" key="2">
    <citation type="submission" date="2018-05" db="EMBL/GenBank/DDBJ databases">
        <authorList>
            <person name="Lanie J.A."/>
            <person name="Ng W.-L."/>
            <person name="Kazmierczak K.M."/>
            <person name="Andrzejewski T.M."/>
            <person name="Davidsen T.M."/>
            <person name="Wayne K.J."/>
            <person name="Tettelin H."/>
            <person name="Glass J.I."/>
            <person name="Rusch D."/>
            <person name="Podicherti R."/>
            <person name="Tsui H.-C.T."/>
            <person name="Winkler M.E."/>
        </authorList>
    </citation>
    <scope>NUCLEOTIDE SEQUENCE [LARGE SCALE GENOMIC DNA]</scope>
    <source>
        <strain evidence="3 4">C305</strain>
    </source>
</reference>
<protein>
    <recommendedName>
        <fullName evidence="5">Outer membrane protein beta-barrel domain-containing protein</fullName>
    </recommendedName>
</protein>
<keyword evidence="4" id="KW-1185">Reference proteome</keyword>
<feature type="compositionally biased region" description="Basic and acidic residues" evidence="1">
    <location>
        <begin position="101"/>
        <end position="114"/>
    </location>
</feature>
<evidence type="ECO:0000313" key="4">
    <source>
        <dbReference type="Proteomes" id="UP000245370"/>
    </source>
</evidence>
<feature type="transmembrane region" description="Helical" evidence="2">
    <location>
        <begin position="45"/>
        <end position="67"/>
    </location>
</feature>
<dbReference type="RefSeq" id="WP_109357919.1">
    <property type="nucleotide sequence ID" value="NZ_QFRJ01000001.1"/>
</dbReference>
<keyword evidence="2" id="KW-1133">Transmembrane helix</keyword>
<accession>A0A2U2XGA4</accession>
<gene>
    <name evidence="3" type="ORF">DIT68_00835</name>
</gene>
<feature type="region of interest" description="Disordered" evidence="1">
    <location>
        <begin position="91"/>
        <end position="130"/>
    </location>
</feature>
<evidence type="ECO:0000256" key="2">
    <source>
        <dbReference type="SAM" id="Phobius"/>
    </source>
</evidence>
<keyword evidence="2" id="KW-0812">Transmembrane</keyword>
<dbReference type="Proteomes" id="UP000245370">
    <property type="component" value="Unassembled WGS sequence"/>
</dbReference>
<dbReference type="OrthoDB" id="1466376at2"/>
<feature type="compositionally biased region" description="Polar residues" evidence="1">
    <location>
        <begin position="115"/>
        <end position="128"/>
    </location>
</feature>
<dbReference type="EMBL" id="QFRJ01000001">
    <property type="protein sequence ID" value="PWH86839.1"/>
    <property type="molecule type" value="Genomic_DNA"/>
</dbReference>
<dbReference type="AlphaFoldDB" id="A0A2U2XGA4"/>
<sequence>MSEENKNIDQLFSDAAHSEPAPQYDSAYWAEMNSMLNERDKKKRAFIFWALGGSAAFAVLLISLFTLNMRTPLEKERYVQEKQNLELNKMEKFNNLTPSTSEDRGTQKEIKNSENKVNGQQSLVSKNISKPEDNPTFIGEHQNSIAESTINVEKQNSKTSQTASFKNWSKENTFVEKSDLGRNINKKESESLITLPIQSVYRIQQMEAKKITTSNFELKERPKYILYTKISGGLMENYKTSRPYESGLFDLSLNLEIDMNHVLFRTGMGTQITTNADLIVSQRKEINDIIVVQLQKDLSYQNLVDVYIPVELGYQLNNTSFGVGAQINYLLTTSMDLNNYENKELINTEKRFGNRDGLNSFSTQGYVWIEQKFSPVFSMGLKAGTNISGRIKDGAYFNESATTNPIYGQLSLRVNLIK</sequence>